<name>A0A8J3PGM7_9ACTN</name>
<keyword evidence="2" id="KW-1185">Reference proteome</keyword>
<organism evidence="1 2">
    <name type="scientific">Catellatospora methionotrophica</name>
    <dbReference type="NCBI Taxonomy" id="121620"/>
    <lineage>
        <taxon>Bacteria</taxon>
        <taxon>Bacillati</taxon>
        <taxon>Actinomycetota</taxon>
        <taxon>Actinomycetes</taxon>
        <taxon>Micromonosporales</taxon>
        <taxon>Micromonosporaceae</taxon>
        <taxon>Catellatospora</taxon>
    </lineage>
</organism>
<dbReference type="Proteomes" id="UP000660339">
    <property type="component" value="Unassembled WGS sequence"/>
</dbReference>
<reference evidence="1" key="1">
    <citation type="submission" date="2021-01" db="EMBL/GenBank/DDBJ databases">
        <title>Whole genome shotgun sequence of Catellatospora methionotrophica NBRC 14553.</title>
        <authorList>
            <person name="Komaki H."/>
            <person name="Tamura T."/>
        </authorList>
    </citation>
    <scope>NUCLEOTIDE SEQUENCE</scope>
    <source>
        <strain evidence="1">NBRC 14553</strain>
    </source>
</reference>
<dbReference type="AlphaFoldDB" id="A0A8J3PGM7"/>
<sequence length="174" mass="19322">MLGGVVVVQRVRVRWSADARGAGDADLRRGLSEARRMPEALPDGPVVVHDVFADHADGYRFSEQVRSGGDAASLEFSESEQGVTVRACVRDAVYPPHDRATRLFTLAPGKVGLYRANFRFRGQCCCSASWWYEDWTVRVANAPASPELFLHRSPQYTADHRVQLYGGRARRTAA</sequence>
<protein>
    <submittedName>
        <fullName evidence="1">Uncharacterized protein</fullName>
    </submittedName>
</protein>
<gene>
    <name evidence="1" type="ORF">Cme02nite_48040</name>
</gene>
<evidence type="ECO:0000313" key="2">
    <source>
        <dbReference type="Proteomes" id="UP000660339"/>
    </source>
</evidence>
<evidence type="ECO:0000313" key="1">
    <source>
        <dbReference type="EMBL" id="GIG16472.1"/>
    </source>
</evidence>
<accession>A0A8J3PGM7</accession>
<dbReference type="EMBL" id="BONJ01000026">
    <property type="protein sequence ID" value="GIG16472.1"/>
    <property type="molecule type" value="Genomic_DNA"/>
</dbReference>
<proteinExistence type="predicted"/>
<comment type="caution">
    <text evidence="1">The sequence shown here is derived from an EMBL/GenBank/DDBJ whole genome shotgun (WGS) entry which is preliminary data.</text>
</comment>